<dbReference type="PANTHER" id="PTHR43280:SF2">
    <property type="entry name" value="HTH-TYPE TRANSCRIPTIONAL REGULATOR EXSA"/>
    <property type="match status" value="1"/>
</dbReference>
<dbReference type="GO" id="GO:0043565">
    <property type="term" value="F:sequence-specific DNA binding"/>
    <property type="evidence" value="ECO:0007669"/>
    <property type="project" value="InterPro"/>
</dbReference>
<accession>A0A9X4R6T6</accession>
<dbReference type="EMBL" id="SGUG01000004">
    <property type="protein sequence ID" value="MDG0861568.1"/>
    <property type="molecule type" value="Genomic_DNA"/>
</dbReference>
<proteinExistence type="predicted"/>
<evidence type="ECO:0000259" key="6">
    <source>
        <dbReference type="PROSITE" id="PS01124"/>
    </source>
</evidence>
<dbReference type="SUPFAM" id="SSF52317">
    <property type="entry name" value="Class I glutamine amidotransferase-like"/>
    <property type="match status" value="1"/>
</dbReference>
<keyword evidence="1" id="KW-0805">Transcription regulation</keyword>
<gene>
    <name evidence="7" type="ORF">EXJ73_03655</name>
</gene>
<feature type="region of interest" description="Disordered" evidence="4">
    <location>
        <begin position="326"/>
        <end position="353"/>
    </location>
</feature>
<evidence type="ECO:0000256" key="3">
    <source>
        <dbReference type="ARBA" id="ARBA00023163"/>
    </source>
</evidence>
<organism evidence="7 8">
    <name type="scientific">Pelomonas aquatica</name>
    <dbReference type="NCBI Taxonomy" id="431058"/>
    <lineage>
        <taxon>Bacteria</taxon>
        <taxon>Pseudomonadati</taxon>
        <taxon>Pseudomonadota</taxon>
        <taxon>Betaproteobacteria</taxon>
        <taxon>Burkholderiales</taxon>
        <taxon>Sphaerotilaceae</taxon>
        <taxon>Roseateles</taxon>
    </lineage>
</organism>
<comment type="caution">
    <text evidence="7">The sequence shown here is derived from an EMBL/GenBank/DDBJ whole genome shotgun (WGS) entry which is preliminary data.</text>
</comment>
<protein>
    <submittedName>
        <fullName evidence="7">Helix-turn-helix domain-containing protein</fullName>
    </submittedName>
</protein>
<dbReference type="InterPro" id="IPR018060">
    <property type="entry name" value="HTH_AraC"/>
</dbReference>
<keyword evidence="2" id="KW-0238">DNA-binding</keyword>
<dbReference type="PROSITE" id="PS01124">
    <property type="entry name" value="HTH_ARAC_FAMILY_2"/>
    <property type="match status" value="1"/>
</dbReference>
<dbReference type="InterPro" id="IPR018062">
    <property type="entry name" value="HTH_AraC-typ_CS"/>
</dbReference>
<evidence type="ECO:0000256" key="2">
    <source>
        <dbReference type="ARBA" id="ARBA00023125"/>
    </source>
</evidence>
<reference evidence="7" key="1">
    <citation type="submission" date="2019-02" db="EMBL/GenBank/DDBJ databases">
        <title>Draft genome of the type strain Pelomonas aquatica CCUG 52575T.</title>
        <authorList>
            <person name="Gomila M."/>
            <person name="Lalucat J."/>
        </authorList>
    </citation>
    <scope>NUCLEOTIDE SEQUENCE</scope>
    <source>
        <strain evidence="7">CCUG 52575</strain>
    </source>
</reference>
<evidence type="ECO:0000256" key="5">
    <source>
        <dbReference type="SAM" id="SignalP"/>
    </source>
</evidence>
<name>A0A9X4R6T6_9BURK</name>
<feature type="chain" id="PRO_5040815064" evidence="5">
    <location>
        <begin position="30"/>
        <end position="353"/>
    </location>
</feature>
<dbReference type="SUPFAM" id="SSF46689">
    <property type="entry name" value="Homeodomain-like"/>
    <property type="match status" value="1"/>
</dbReference>
<dbReference type="Gene3D" id="1.10.10.60">
    <property type="entry name" value="Homeodomain-like"/>
    <property type="match status" value="1"/>
</dbReference>
<sequence length="353" mass="37971">MPSSAKGSTHPFRLGLLLFPGCMPAGLFAASDMVRACNLRTGRVQMTVTWAGAGLDDVPTHQGPILGVQSTLASGACDAWLLPGLWLTSTDHLDGAIREQSHLVEALRALPARAEVWSYCAGVALAAAAGRLDGHAATATWWLQPALAAHFRRVHWRSSLDLVIDRHAATAAGPSGYLPLMLDRLAQHFADDVLQDVQELLMLPSPRRRHPSFAPVELMRLADPSMRSLLAWAQRTPAQDATLAQAARQQSVSMRTLARLIDRTCGVGAGEWLRLVKLSQAAQALGGTRSPVKAISEELGFGSEASLYRAFRSATGLTPSAYRQAFGSTARQEMSGRSSRRRAASRRGPVEEA</sequence>
<evidence type="ECO:0000256" key="4">
    <source>
        <dbReference type="SAM" id="MobiDB-lite"/>
    </source>
</evidence>
<feature type="signal peptide" evidence="5">
    <location>
        <begin position="1"/>
        <end position="29"/>
    </location>
</feature>
<dbReference type="Pfam" id="PF12833">
    <property type="entry name" value="HTH_18"/>
    <property type="match status" value="1"/>
</dbReference>
<dbReference type="PANTHER" id="PTHR43280">
    <property type="entry name" value="ARAC-FAMILY TRANSCRIPTIONAL REGULATOR"/>
    <property type="match status" value="1"/>
</dbReference>
<feature type="domain" description="HTH araC/xylS-type" evidence="6">
    <location>
        <begin position="227"/>
        <end position="325"/>
    </location>
</feature>
<keyword evidence="3" id="KW-0804">Transcription</keyword>
<dbReference type="RefSeq" id="WP_268149283.1">
    <property type="nucleotide sequence ID" value="NZ_JAPPUW010000006.1"/>
</dbReference>
<dbReference type="PROSITE" id="PS00041">
    <property type="entry name" value="HTH_ARAC_FAMILY_1"/>
    <property type="match status" value="1"/>
</dbReference>
<evidence type="ECO:0000313" key="8">
    <source>
        <dbReference type="Proteomes" id="UP001152766"/>
    </source>
</evidence>
<evidence type="ECO:0000256" key="1">
    <source>
        <dbReference type="ARBA" id="ARBA00023015"/>
    </source>
</evidence>
<keyword evidence="5" id="KW-0732">Signal</keyword>
<dbReference type="AlphaFoldDB" id="A0A9X4R6T6"/>
<dbReference type="SMART" id="SM00342">
    <property type="entry name" value="HTH_ARAC"/>
    <property type="match status" value="1"/>
</dbReference>
<dbReference type="GO" id="GO:0003700">
    <property type="term" value="F:DNA-binding transcription factor activity"/>
    <property type="evidence" value="ECO:0007669"/>
    <property type="project" value="InterPro"/>
</dbReference>
<evidence type="ECO:0000313" key="7">
    <source>
        <dbReference type="EMBL" id="MDG0861568.1"/>
    </source>
</evidence>
<dbReference type="Proteomes" id="UP001152766">
    <property type="component" value="Unassembled WGS sequence"/>
</dbReference>
<dbReference type="Gene3D" id="3.40.50.880">
    <property type="match status" value="1"/>
</dbReference>
<dbReference type="InterPro" id="IPR009057">
    <property type="entry name" value="Homeodomain-like_sf"/>
</dbReference>
<keyword evidence="8" id="KW-1185">Reference proteome</keyword>
<dbReference type="InterPro" id="IPR029062">
    <property type="entry name" value="Class_I_gatase-like"/>
</dbReference>